<reference evidence="1 2" key="1">
    <citation type="submission" date="2018-02" db="EMBL/GenBank/DDBJ databases">
        <title>Genomic Encyclopedia of Archaeal and Bacterial Type Strains, Phase II (KMG-II): from individual species to whole genera.</title>
        <authorList>
            <person name="Goeker M."/>
        </authorList>
    </citation>
    <scope>NUCLEOTIDE SEQUENCE [LARGE SCALE GENOMIC DNA]</scope>
    <source>
        <strain evidence="1 2">DSM 18921</strain>
    </source>
</reference>
<dbReference type="Proteomes" id="UP000238338">
    <property type="component" value="Unassembled WGS sequence"/>
</dbReference>
<evidence type="ECO:0000313" key="1">
    <source>
        <dbReference type="EMBL" id="PQV56421.1"/>
    </source>
</evidence>
<sequence length="203" mass="21332">MLFPRPHIAAAGGTPSFTTHGTYFYGTNTGTNNGQVTFKGRLLYPAYPSGGETIFSISGLQVRQEIMPDGSVRSTLKDNAGATLLNNAQSVAGVIPAATMVDWLLSIDLAAGYMRTFIDGSLVDDRSFTSVPQTFQTNRQFSFLCANSTALGTPASLVIEHLKVWKDTAAPTGVEPVTTPLKTIAGNAAAANADAWKLGGDAT</sequence>
<organism evidence="1 2">
    <name type="scientific">Albidovulum denitrificans</name>
    <dbReference type="NCBI Taxonomy" id="404881"/>
    <lineage>
        <taxon>Bacteria</taxon>
        <taxon>Pseudomonadati</taxon>
        <taxon>Pseudomonadota</taxon>
        <taxon>Alphaproteobacteria</taxon>
        <taxon>Rhodobacterales</taxon>
        <taxon>Paracoccaceae</taxon>
        <taxon>Albidovulum</taxon>
    </lineage>
</organism>
<protein>
    <recommendedName>
        <fullName evidence="3">Glycosyl hydrolase family 16</fullName>
    </recommendedName>
</protein>
<dbReference type="EMBL" id="PVEP01000005">
    <property type="protein sequence ID" value="PQV56421.1"/>
    <property type="molecule type" value="Genomic_DNA"/>
</dbReference>
<keyword evidence="2" id="KW-1185">Reference proteome</keyword>
<comment type="caution">
    <text evidence="1">The sequence shown here is derived from an EMBL/GenBank/DDBJ whole genome shotgun (WGS) entry which is preliminary data.</text>
</comment>
<evidence type="ECO:0008006" key="3">
    <source>
        <dbReference type="Google" id="ProtNLM"/>
    </source>
</evidence>
<accession>A0A2S8S6H9</accession>
<name>A0A2S8S6H9_9RHOB</name>
<proteinExistence type="predicted"/>
<dbReference type="AlphaFoldDB" id="A0A2S8S6H9"/>
<gene>
    <name evidence="1" type="ORF">LX70_02687</name>
</gene>
<dbReference type="RefSeq" id="WP_105515263.1">
    <property type="nucleotide sequence ID" value="NZ_PVEP01000005.1"/>
</dbReference>
<evidence type="ECO:0000313" key="2">
    <source>
        <dbReference type="Proteomes" id="UP000238338"/>
    </source>
</evidence>